<accession>A0A4U0XU54</accession>
<proteinExistence type="inferred from homology"/>
<evidence type="ECO:0000259" key="2">
    <source>
        <dbReference type="Pfam" id="PF03914"/>
    </source>
</evidence>
<evidence type="ECO:0000256" key="1">
    <source>
        <dbReference type="ARBA" id="ARBA00007797"/>
    </source>
</evidence>
<dbReference type="AlphaFoldDB" id="A0A4U0XU54"/>
<sequence>GEGQDDEAEEVARNATRESLLCVITAFALLQGQDVAKSASALSLDLNFFITHLYRTLYPVSLNPDVERSARSLHLPDPHAASNAARSKVNIQTTIVLLLRSLTATLLPPQRPAAVPAPRLAAFTKTLLTASLHLPEKSCTALVGLMNNVTKTHAAKIASLWHTEERKGDGVFDLLRGDVEGSNPFAATVWEGELLRRHFSPAVREGVRGLERNVGAER</sequence>
<keyword evidence="4" id="KW-1185">Reference proteome</keyword>
<feature type="non-terminal residue" evidence="3">
    <location>
        <position position="1"/>
    </location>
</feature>
<comment type="similarity">
    <text evidence="1">Belongs to the CBF/MAK21 family.</text>
</comment>
<evidence type="ECO:0000313" key="4">
    <source>
        <dbReference type="Proteomes" id="UP000308768"/>
    </source>
</evidence>
<dbReference type="Proteomes" id="UP000308768">
    <property type="component" value="Unassembled WGS sequence"/>
</dbReference>
<evidence type="ECO:0000313" key="3">
    <source>
        <dbReference type="EMBL" id="TKA81322.1"/>
    </source>
</evidence>
<name>A0A4U0XU54_9PEZI</name>
<dbReference type="InterPro" id="IPR005612">
    <property type="entry name" value="CCAAT-binding_factor"/>
</dbReference>
<dbReference type="PANTHER" id="PTHR14428">
    <property type="entry name" value="NUCLEOLAR COMPLEX PROTEIN 3"/>
    <property type="match status" value="1"/>
</dbReference>
<gene>
    <name evidence="3" type="ORF">B0A49_00321</name>
</gene>
<dbReference type="EMBL" id="NAJN01000028">
    <property type="protein sequence ID" value="TKA81322.1"/>
    <property type="molecule type" value="Genomic_DNA"/>
</dbReference>
<dbReference type="GO" id="GO:0003682">
    <property type="term" value="F:chromatin binding"/>
    <property type="evidence" value="ECO:0007669"/>
    <property type="project" value="TreeGrafter"/>
</dbReference>
<organism evidence="3 4">
    <name type="scientific">Cryomyces minteri</name>
    <dbReference type="NCBI Taxonomy" id="331657"/>
    <lineage>
        <taxon>Eukaryota</taxon>
        <taxon>Fungi</taxon>
        <taxon>Dikarya</taxon>
        <taxon>Ascomycota</taxon>
        <taxon>Pezizomycotina</taxon>
        <taxon>Dothideomycetes</taxon>
        <taxon>Dothideomycetes incertae sedis</taxon>
        <taxon>Cryomyces</taxon>
    </lineage>
</organism>
<dbReference type="OrthoDB" id="10263597at2759"/>
<feature type="domain" description="CCAAT-binding factor" evidence="2">
    <location>
        <begin position="19"/>
        <end position="205"/>
    </location>
</feature>
<dbReference type="GO" id="GO:0006270">
    <property type="term" value="P:DNA replication initiation"/>
    <property type="evidence" value="ECO:0007669"/>
    <property type="project" value="TreeGrafter"/>
</dbReference>
<comment type="caution">
    <text evidence="3">The sequence shown here is derived from an EMBL/GenBank/DDBJ whole genome shotgun (WGS) entry which is preliminary data.</text>
</comment>
<protein>
    <recommendedName>
        <fullName evidence="2">CCAAT-binding factor domain-containing protein</fullName>
    </recommendedName>
</protein>
<dbReference type="Pfam" id="PF03914">
    <property type="entry name" value="CBF"/>
    <property type="match status" value="1"/>
</dbReference>
<dbReference type="InterPro" id="IPR016903">
    <property type="entry name" value="Nucleolar_cplx-assoc_3"/>
</dbReference>
<dbReference type="GO" id="GO:0005730">
    <property type="term" value="C:nucleolus"/>
    <property type="evidence" value="ECO:0007669"/>
    <property type="project" value="TreeGrafter"/>
</dbReference>
<dbReference type="STRING" id="331657.A0A4U0XU54"/>
<dbReference type="PANTHER" id="PTHR14428:SF5">
    <property type="entry name" value="NUCLEOLAR COMPLEX PROTEIN 3 HOMOLOG"/>
    <property type="match status" value="1"/>
</dbReference>
<reference evidence="3 4" key="1">
    <citation type="submission" date="2017-03" db="EMBL/GenBank/DDBJ databases">
        <title>Genomes of endolithic fungi from Antarctica.</title>
        <authorList>
            <person name="Coleine C."/>
            <person name="Masonjones S."/>
            <person name="Stajich J.E."/>
        </authorList>
    </citation>
    <scope>NUCLEOTIDE SEQUENCE [LARGE SCALE GENOMIC DNA]</scope>
    <source>
        <strain evidence="3 4">CCFEE 5187</strain>
    </source>
</reference>